<name>A0A0H5NEW0_NOCFR</name>
<dbReference type="AlphaFoldDB" id="A0A0H5NEW0"/>
<dbReference type="Proteomes" id="UP000057820">
    <property type="component" value="Chromosome 1"/>
</dbReference>
<evidence type="ECO:0000313" key="1">
    <source>
        <dbReference type="EMBL" id="CRY73697.1"/>
    </source>
</evidence>
<reference evidence="2" key="1">
    <citation type="submission" date="2015-03" db="EMBL/GenBank/DDBJ databases">
        <authorList>
            <consortium name="Pathogen Informatics"/>
        </authorList>
    </citation>
    <scope>NUCLEOTIDE SEQUENCE [LARGE SCALE GENOMIC DNA]</scope>
    <source>
        <strain evidence="2">NCTC11134</strain>
    </source>
</reference>
<proteinExistence type="predicted"/>
<accession>A0A0H5NEW0</accession>
<sequence length="62" mass="6734">MNPDHFRPGDARNIEPSANARQFATTTFDVFTALTQAGFTERQALAVIGSVLAARTPREGDK</sequence>
<dbReference type="EMBL" id="LN868938">
    <property type="protein sequence ID" value="CRY73697.1"/>
    <property type="molecule type" value="Genomic_DNA"/>
</dbReference>
<evidence type="ECO:0000313" key="2">
    <source>
        <dbReference type="Proteomes" id="UP000057820"/>
    </source>
</evidence>
<gene>
    <name evidence="1" type="ORF">ERS450000_00268</name>
</gene>
<protein>
    <submittedName>
        <fullName evidence="1">Uncharacterized protein</fullName>
    </submittedName>
</protein>
<organism evidence="1 2">
    <name type="scientific">Nocardia farcinica</name>
    <dbReference type="NCBI Taxonomy" id="37329"/>
    <lineage>
        <taxon>Bacteria</taxon>
        <taxon>Bacillati</taxon>
        <taxon>Actinomycetota</taxon>
        <taxon>Actinomycetes</taxon>
        <taxon>Mycobacteriales</taxon>
        <taxon>Nocardiaceae</taxon>
        <taxon>Nocardia</taxon>
    </lineage>
</organism>
<dbReference type="KEGG" id="nfr:ERS450000_00268"/>
<dbReference type="RefSeq" id="WP_060589944.1">
    <property type="nucleotide sequence ID" value="NZ_CP031418.1"/>
</dbReference>